<keyword evidence="6" id="KW-0472">Membrane</keyword>
<dbReference type="InterPro" id="IPR013210">
    <property type="entry name" value="LRR_N_plant-typ"/>
</dbReference>
<dbReference type="InterPro" id="IPR046959">
    <property type="entry name" value="PRK1-6/SRF4-like"/>
</dbReference>
<comment type="subcellular location">
    <subcellularLocation>
        <location evidence="1">Membrane</location>
    </subcellularLocation>
</comment>
<name>A0ABM4UNW2_COFAR</name>
<dbReference type="PANTHER" id="PTHR48007">
    <property type="entry name" value="LEUCINE-RICH REPEAT RECEPTOR-LIKE PROTEIN KINASE PXC1"/>
    <property type="match status" value="1"/>
</dbReference>
<dbReference type="Gene3D" id="3.80.10.10">
    <property type="entry name" value="Ribonuclease Inhibitor"/>
    <property type="match status" value="1"/>
</dbReference>
<accession>A0ABM4UNW2</accession>
<dbReference type="Proteomes" id="UP001652660">
    <property type="component" value="Chromosome 6c"/>
</dbReference>
<evidence type="ECO:0000256" key="5">
    <source>
        <dbReference type="ARBA" id="ARBA00022989"/>
    </source>
</evidence>
<evidence type="ECO:0000256" key="6">
    <source>
        <dbReference type="ARBA" id="ARBA00023136"/>
    </source>
</evidence>
<evidence type="ECO:0000256" key="1">
    <source>
        <dbReference type="ARBA" id="ARBA00004370"/>
    </source>
</evidence>
<keyword evidence="9" id="KW-1185">Reference proteome</keyword>
<dbReference type="Pfam" id="PF00069">
    <property type="entry name" value="Pkinase"/>
    <property type="match status" value="1"/>
</dbReference>
<evidence type="ECO:0000256" key="7">
    <source>
        <dbReference type="SAM" id="MobiDB-lite"/>
    </source>
</evidence>
<keyword evidence="5" id="KW-1133">Transmembrane helix</keyword>
<proteinExistence type="predicted"/>
<dbReference type="InterPro" id="IPR001611">
    <property type="entry name" value="Leu-rich_rpt"/>
</dbReference>
<sequence length="650" mass="71752">MQKFREFQSLRTAAHFFWEVSTFCLIIKMTAVRRLPSQLLSLFLILFLSPVSTSLKDDEALFGFKDSLRNTAAIDSSWIKGTSPCAAGKTWKGVVCHEETVQTIRLQGIGLSGDIDVEYLSKLENLRSLTLAYNNFSGPIPPFNKLGGLRALFIQGNQFSGEIPSDFFSQMGSLRKVWLAENKFSGNIPASLGQLQNLAELNLERNEFSGPVPLIDQNSLSNLSLANNKLEGEIPQGMSRFGAKSFEGNPGVCGTVLQKDCSQTPPDEMSPSGTDDDSEGSGTKWVILGVVVALLLMTIFFKAKQKEDHFDVLAKENIDDIVEVRVPSSNRRSTSSRRGNDSFHSRKSSHHGKSVGDLVVVNDAKGTFGLQDLMKAAAEVLGNGGLGSAYKALMGNGVSVVVKRMREMNKLSKDAFDSEIRRLGNLRHQNILPPLAYHYRKDEKLLVSEFIPKGSLLYLLHGDRGTSHAELNWPIRLKIIQGVAQGLGFLHSEFASYELPHGNLKSSNILLSSSYEPLLTDYAFFPLISNTQTAQSLFAYKSPEAILYQQLTPKSDVYCLGIIILEILTGKFPSQYLNNQKGGTDLVQWVNSAIAESREVELIDPEIANATGSLAEMEKLLHLGAACTESEPDKRIDLREAIRRIEQIQV</sequence>
<evidence type="ECO:0000256" key="2">
    <source>
        <dbReference type="ARBA" id="ARBA00022614"/>
    </source>
</evidence>
<evidence type="ECO:0000256" key="3">
    <source>
        <dbReference type="ARBA" id="ARBA00022692"/>
    </source>
</evidence>
<feature type="region of interest" description="Disordered" evidence="7">
    <location>
        <begin position="328"/>
        <end position="354"/>
    </location>
</feature>
<feature type="domain" description="Protein kinase" evidence="8">
    <location>
        <begin position="375"/>
        <end position="650"/>
    </location>
</feature>
<evidence type="ECO:0000313" key="10">
    <source>
        <dbReference type="RefSeq" id="XP_071908970.1"/>
    </source>
</evidence>
<dbReference type="Pfam" id="PF08263">
    <property type="entry name" value="LRRNT_2"/>
    <property type="match status" value="1"/>
</dbReference>
<dbReference type="PROSITE" id="PS50011">
    <property type="entry name" value="PROTEIN_KINASE_DOM"/>
    <property type="match status" value="1"/>
</dbReference>
<organism evidence="9 10">
    <name type="scientific">Coffea arabica</name>
    <name type="common">Arabian coffee</name>
    <dbReference type="NCBI Taxonomy" id="13443"/>
    <lineage>
        <taxon>Eukaryota</taxon>
        <taxon>Viridiplantae</taxon>
        <taxon>Streptophyta</taxon>
        <taxon>Embryophyta</taxon>
        <taxon>Tracheophyta</taxon>
        <taxon>Spermatophyta</taxon>
        <taxon>Magnoliopsida</taxon>
        <taxon>eudicotyledons</taxon>
        <taxon>Gunneridae</taxon>
        <taxon>Pentapetalae</taxon>
        <taxon>asterids</taxon>
        <taxon>lamiids</taxon>
        <taxon>Gentianales</taxon>
        <taxon>Rubiaceae</taxon>
        <taxon>Ixoroideae</taxon>
        <taxon>Gardenieae complex</taxon>
        <taxon>Bertiereae - Coffeeae clade</taxon>
        <taxon>Coffeeae</taxon>
        <taxon>Coffea</taxon>
    </lineage>
</organism>
<dbReference type="InterPro" id="IPR032675">
    <property type="entry name" value="LRR_dom_sf"/>
</dbReference>
<protein>
    <submittedName>
        <fullName evidence="10">Pollen receptor-like kinase 3</fullName>
    </submittedName>
</protein>
<keyword evidence="3" id="KW-0812">Transmembrane</keyword>
<dbReference type="Gene3D" id="1.10.510.10">
    <property type="entry name" value="Transferase(Phosphotransferase) domain 1"/>
    <property type="match status" value="1"/>
</dbReference>
<dbReference type="Pfam" id="PF00560">
    <property type="entry name" value="LRR_1"/>
    <property type="match status" value="4"/>
</dbReference>
<dbReference type="CDD" id="cd14066">
    <property type="entry name" value="STKc_IRAK"/>
    <property type="match status" value="1"/>
</dbReference>
<keyword evidence="4" id="KW-0677">Repeat</keyword>
<dbReference type="SUPFAM" id="SSF52058">
    <property type="entry name" value="L domain-like"/>
    <property type="match status" value="1"/>
</dbReference>
<dbReference type="RefSeq" id="XP_071908970.1">
    <property type="nucleotide sequence ID" value="XM_072052869.1"/>
</dbReference>
<dbReference type="InterPro" id="IPR011009">
    <property type="entry name" value="Kinase-like_dom_sf"/>
</dbReference>
<evidence type="ECO:0000313" key="9">
    <source>
        <dbReference type="Proteomes" id="UP001652660"/>
    </source>
</evidence>
<dbReference type="InterPro" id="IPR000719">
    <property type="entry name" value="Prot_kinase_dom"/>
</dbReference>
<dbReference type="SUPFAM" id="SSF56112">
    <property type="entry name" value="Protein kinase-like (PK-like)"/>
    <property type="match status" value="1"/>
</dbReference>
<gene>
    <name evidence="10" type="primary">LOC140008457</name>
</gene>
<dbReference type="PANTHER" id="PTHR48007:SF29">
    <property type="entry name" value="POLLEN RECEPTOR-LIKE KINASE 3"/>
    <property type="match status" value="1"/>
</dbReference>
<dbReference type="GeneID" id="140008457"/>
<keyword evidence="2" id="KW-0433">Leucine-rich repeat</keyword>
<evidence type="ECO:0000259" key="8">
    <source>
        <dbReference type="PROSITE" id="PS50011"/>
    </source>
</evidence>
<reference evidence="10" key="1">
    <citation type="submission" date="2025-08" db="UniProtKB">
        <authorList>
            <consortium name="RefSeq"/>
        </authorList>
    </citation>
    <scope>IDENTIFICATION</scope>
    <source>
        <tissue evidence="10">Leaves</tissue>
    </source>
</reference>
<feature type="region of interest" description="Disordered" evidence="7">
    <location>
        <begin position="257"/>
        <end position="280"/>
    </location>
</feature>
<dbReference type="Gene3D" id="3.30.200.20">
    <property type="entry name" value="Phosphorylase Kinase, domain 1"/>
    <property type="match status" value="1"/>
</dbReference>
<feature type="compositionally biased region" description="Low complexity" evidence="7">
    <location>
        <begin position="328"/>
        <end position="337"/>
    </location>
</feature>
<evidence type="ECO:0000256" key="4">
    <source>
        <dbReference type="ARBA" id="ARBA00022737"/>
    </source>
</evidence>